<dbReference type="GO" id="GO:0005829">
    <property type="term" value="C:cytosol"/>
    <property type="evidence" value="ECO:0007669"/>
    <property type="project" value="TreeGrafter"/>
</dbReference>
<evidence type="ECO:0000256" key="8">
    <source>
        <dbReference type="ARBA" id="ARBA00047454"/>
    </source>
</evidence>
<dbReference type="PROSITE" id="PS00108">
    <property type="entry name" value="PROTEIN_KINASE_ST"/>
    <property type="match status" value="1"/>
</dbReference>
<keyword evidence="5 13" id="KW-0418">Kinase</keyword>
<dbReference type="FunFam" id="1.10.510.10:FF:000005">
    <property type="entry name" value="cAMP-dependent protein kinase catalytic subunit alpha"/>
    <property type="match status" value="1"/>
</dbReference>
<dbReference type="FunCoup" id="A0A066V6Y9">
    <property type="interactions" value="263"/>
</dbReference>
<evidence type="ECO:0000259" key="11">
    <source>
        <dbReference type="PROSITE" id="PS50011"/>
    </source>
</evidence>
<evidence type="ECO:0000259" key="12">
    <source>
        <dbReference type="PROSITE" id="PS51285"/>
    </source>
</evidence>
<dbReference type="Gene3D" id="3.30.200.20">
    <property type="entry name" value="Phosphorylase Kinase, domain 1"/>
    <property type="match status" value="1"/>
</dbReference>
<accession>A0A066V6Y9</accession>
<evidence type="ECO:0000256" key="7">
    <source>
        <dbReference type="ARBA" id="ARBA00047292"/>
    </source>
</evidence>
<evidence type="ECO:0000256" key="1">
    <source>
        <dbReference type="ARBA" id="ARBA00012444"/>
    </source>
</evidence>
<gene>
    <name evidence="13" type="ORF">K437DRAFT_260244</name>
</gene>
<name>A0A066V6Y9_TILAU</name>
<dbReference type="Gene3D" id="1.10.510.10">
    <property type="entry name" value="Transferase(Phosphotransferase) domain 1"/>
    <property type="match status" value="1"/>
</dbReference>
<dbReference type="GO" id="GO:0005952">
    <property type="term" value="C:cAMP-dependent protein kinase complex"/>
    <property type="evidence" value="ECO:0007669"/>
    <property type="project" value="TreeGrafter"/>
</dbReference>
<proteinExistence type="inferred from homology"/>
<keyword evidence="14" id="KW-1185">Reference proteome</keyword>
<comment type="similarity">
    <text evidence="10">Belongs to the protein kinase superfamily.</text>
</comment>
<feature type="binding site" evidence="9">
    <location>
        <position position="121"/>
    </location>
    <ligand>
        <name>ATP</name>
        <dbReference type="ChEBI" id="CHEBI:30616"/>
    </ligand>
</feature>
<dbReference type="EMBL" id="JMSN01000184">
    <property type="protein sequence ID" value="KDN36048.1"/>
    <property type="molecule type" value="Genomic_DNA"/>
</dbReference>
<evidence type="ECO:0000313" key="13">
    <source>
        <dbReference type="EMBL" id="KDN36048.1"/>
    </source>
</evidence>
<dbReference type="InterPro" id="IPR008271">
    <property type="entry name" value="Ser/Thr_kinase_AS"/>
</dbReference>
<dbReference type="SMART" id="SM00133">
    <property type="entry name" value="S_TK_X"/>
    <property type="match status" value="1"/>
</dbReference>
<dbReference type="InterPro" id="IPR000719">
    <property type="entry name" value="Prot_kinase_dom"/>
</dbReference>
<dbReference type="RefSeq" id="XP_013239926.1">
    <property type="nucleotide sequence ID" value="XM_013384472.1"/>
</dbReference>
<dbReference type="OMA" id="NDPFFDW"/>
<comment type="caution">
    <text evidence="13">The sequence shown here is derived from an EMBL/GenBank/DDBJ whole genome shotgun (WGS) entry which is preliminary data.</text>
</comment>
<comment type="catalytic activity">
    <reaction evidence="8">
        <text>L-seryl-[protein] + ATP = O-phospho-L-seryl-[protein] + ADP + H(+)</text>
        <dbReference type="Rhea" id="RHEA:17989"/>
        <dbReference type="Rhea" id="RHEA-COMP:9863"/>
        <dbReference type="Rhea" id="RHEA-COMP:11604"/>
        <dbReference type="ChEBI" id="CHEBI:15378"/>
        <dbReference type="ChEBI" id="CHEBI:29999"/>
        <dbReference type="ChEBI" id="CHEBI:30616"/>
        <dbReference type="ChEBI" id="CHEBI:83421"/>
        <dbReference type="ChEBI" id="CHEBI:456216"/>
        <dbReference type="EC" id="2.7.11.11"/>
    </reaction>
</comment>
<evidence type="ECO:0000256" key="10">
    <source>
        <dbReference type="RuleBase" id="RU000304"/>
    </source>
</evidence>
<keyword evidence="4 9" id="KW-0547">Nucleotide-binding</keyword>
<dbReference type="SMART" id="SM00220">
    <property type="entry name" value="S_TKc"/>
    <property type="match status" value="1"/>
</dbReference>
<dbReference type="EC" id="2.7.11.11" evidence="1"/>
<keyword evidence="3" id="KW-0808">Transferase</keyword>
<dbReference type="CDD" id="cd05580">
    <property type="entry name" value="STKc_PKA_like"/>
    <property type="match status" value="1"/>
</dbReference>
<dbReference type="GeneID" id="25265497"/>
<sequence>MVSSLSSAIPGLTAGFPQQVPSGYPTGGGMMVDSTSLQAGALQSPHVPAGAASALASSHHLVHSNMGQPQDGLVQLPQPRNNLAGRYALNDFAVQKTLGTGSFGRVHLVRSNHNGRFYAIKVLRKEQVVRMKQVEHTNSERATLAVVRHPFLVNLWGTFHDPTFLYMVMDFVPGGELFTLLRKSQRFPHPVAKFYAAEVALALDYLHQNGFVYRDLKPENILLASDGHLKVTDFGFAKFVPDVTWTLCGTPDYLAPEIVSSKGYTKSVDWWALGVFLFEMLAGHPPFYTEDGNPIKLYEKIVACKVRYPPYFEPGVKDLLKNLLTADLTKRFGNLHRGSKDIFGHMWFAEVDWDRLYRREIPAPYIPTILADGDGSQFERYEEVDLVEYNMPDRADPYGHLFPDF</sequence>
<dbReference type="SUPFAM" id="SSF56112">
    <property type="entry name" value="Protein kinase-like (PK-like)"/>
    <property type="match status" value="1"/>
</dbReference>
<evidence type="ECO:0000256" key="6">
    <source>
        <dbReference type="ARBA" id="ARBA00022840"/>
    </source>
</evidence>
<dbReference type="Proteomes" id="UP000027361">
    <property type="component" value="Unassembled WGS sequence"/>
</dbReference>
<feature type="domain" description="AGC-kinase C-terminal" evidence="12">
    <location>
        <begin position="349"/>
        <end position="405"/>
    </location>
</feature>
<dbReference type="PANTHER" id="PTHR24353:SF153">
    <property type="entry name" value="CAMP-DEPENDENT PROTEIN KINASE CATALYTIC SUBUNIT 1"/>
    <property type="match status" value="1"/>
</dbReference>
<dbReference type="PROSITE" id="PS51285">
    <property type="entry name" value="AGC_KINASE_CTER"/>
    <property type="match status" value="1"/>
</dbReference>
<evidence type="ECO:0000256" key="5">
    <source>
        <dbReference type="ARBA" id="ARBA00022777"/>
    </source>
</evidence>
<dbReference type="PROSITE" id="PS50011">
    <property type="entry name" value="PROTEIN_KINASE_DOM"/>
    <property type="match status" value="1"/>
</dbReference>
<evidence type="ECO:0000313" key="14">
    <source>
        <dbReference type="Proteomes" id="UP000027361"/>
    </source>
</evidence>
<dbReference type="GO" id="GO:0004691">
    <property type="term" value="F:cAMP-dependent protein kinase activity"/>
    <property type="evidence" value="ECO:0007669"/>
    <property type="project" value="UniProtKB-EC"/>
</dbReference>
<dbReference type="PANTHER" id="PTHR24353">
    <property type="entry name" value="CYCLIC NUCLEOTIDE-DEPENDENT PROTEIN KINASE"/>
    <property type="match status" value="1"/>
</dbReference>
<keyword evidence="6 9" id="KW-0067">ATP-binding</keyword>
<dbReference type="HOGENOM" id="CLU_000288_63_5_1"/>
<feature type="domain" description="Protein kinase" evidence="11">
    <location>
        <begin position="92"/>
        <end position="348"/>
    </location>
</feature>
<dbReference type="FunFam" id="3.30.200.20:FF:000005">
    <property type="entry name" value="cAMP-dependent protein kinase catalytic subunit"/>
    <property type="match status" value="1"/>
</dbReference>
<dbReference type="GO" id="GO:0005634">
    <property type="term" value="C:nucleus"/>
    <property type="evidence" value="ECO:0007669"/>
    <property type="project" value="TreeGrafter"/>
</dbReference>
<reference evidence="13 14" key="1">
    <citation type="submission" date="2014-05" db="EMBL/GenBank/DDBJ databases">
        <title>Draft genome sequence of a rare smut relative, Tilletiaria anomala UBC 951.</title>
        <authorList>
            <consortium name="DOE Joint Genome Institute"/>
            <person name="Toome M."/>
            <person name="Kuo A."/>
            <person name="Henrissat B."/>
            <person name="Lipzen A."/>
            <person name="Tritt A."/>
            <person name="Yoshinaga Y."/>
            <person name="Zane M."/>
            <person name="Barry K."/>
            <person name="Grigoriev I.V."/>
            <person name="Spatafora J.W."/>
            <person name="Aimea M.C."/>
        </authorList>
    </citation>
    <scope>NUCLEOTIDE SEQUENCE [LARGE SCALE GENOMIC DNA]</scope>
    <source>
        <strain evidence="13 14">UBC 951</strain>
    </source>
</reference>
<dbReference type="GO" id="GO:0007165">
    <property type="term" value="P:signal transduction"/>
    <property type="evidence" value="ECO:0007669"/>
    <property type="project" value="UniProtKB-ARBA"/>
</dbReference>
<comment type="catalytic activity">
    <reaction evidence="7">
        <text>L-threonyl-[protein] + ATP = O-phospho-L-threonyl-[protein] + ADP + H(+)</text>
        <dbReference type="Rhea" id="RHEA:46608"/>
        <dbReference type="Rhea" id="RHEA-COMP:11060"/>
        <dbReference type="Rhea" id="RHEA-COMP:11605"/>
        <dbReference type="ChEBI" id="CHEBI:15378"/>
        <dbReference type="ChEBI" id="CHEBI:30013"/>
        <dbReference type="ChEBI" id="CHEBI:30616"/>
        <dbReference type="ChEBI" id="CHEBI:61977"/>
        <dbReference type="ChEBI" id="CHEBI:456216"/>
        <dbReference type="EC" id="2.7.11.11"/>
    </reaction>
</comment>
<dbReference type="PROSITE" id="PS00107">
    <property type="entry name" value="PROTEIN_KINASE_ATP"/>
    <property type="match status" value="1"/>
</dbReference>
<evidence type="ECO:0000256" key="9">
    <source>
        <dbReference type="PROSITE-ProRule" id="PRU10141"/>
    </source>
</evidence>
<protein>
    <recommendedName>
        <fullName evidence="1">cAMP-dependent protein kinase</fullName>
        <ecNumber evidence="1">2.7.11.11</ecNumber>
    </recommendedName>
</protein>
<evidence type="ECO:0000256" key="2">
    <source>
        <dbReference type="ARBA" id="ARBA00022527"/>
    </source>
</evidence>
<evidence type="ECO:0000256" key="3">
    <source>
        <dbReference type="ARBA" id="ARBA00022679"/>
    </source>
</evidence>
<dbReference type="InterPro" id="IPR000961">
    <property type="entry name" value="AGC-kinase_C"/>
</dbReference>
<evidence type="ECO:0000256" key="4">
    <source>
        <dbReference type="ARBA" id="ARBA00022741"/>
    </source>
</evidence>
<dbReference type="AlphaFoldDB" id="A0A066V6Y9"/>
<dbReference type="Pfam" id="PF00069">
    <property type="entry name" value="Pkinase"/>
    <property type="match status" value="1"/>
</dbReference>
<keyword evidence="2 10" id="KW-0723">Serine/threonine-protein kinase</keyword>
<dbReference type="GO" id="GO:0005524">
    <property type="term" value="F:ATP binding"/>
    <property type="evidence" value="ECO:0007669"/>
    <property type="project" value="UniProtKB-UniRule"/>
</dbReference>
<dbReference type="OrthoDB" id="63267at2759"/>
<dbReference type="InterPro" id="IPR017441">
    <property type="entry name" value="Protein_kinase_ATP_BS"/>
</dbReference>
<dbReference type="InterPro" id="IPR011009">
    <property type="entry name" value="Kinase-like_dom_sf"/>
</dbReference>
<organism evidence="13 14">
    <name type="scientific">Tilletiaria anomala (strain ATCC 24038 / CBS 436.72 / UBC 951)</name>
    <dbReference type="NCBI Taxonomy" id="1037660"/>
    <lineage>
        <taxon>Eukaryota</taxon>
        <taxon>Fungi</taxon>
        <taxon>Dikarya</taxon>
        <taxon>Basidiomycota</taxon>
        <taxon>Ustilaginomycotina</taxon>
        <taxon>Exobasidiomycetes</taxon>
        <taxon>Georgefischeriales</taxon>
        <taxon>Tilletiariaceae</taxon>
        <taxon>Tilletiaria</taxon>
    </lineage>
</organism>
<dbReference type="STRING" id="1037660.A0A066V6Y9"/>
<dbReference type="InParanoid" id="A0A066V6Y9"/>